<dbReference type="EMBL" id="CAJSLV010000059">
    <property type="protein sequence ID" value="CAG6394977.1"/>
    <property type="molecule type" value="Genomic_DNA"/>
</dbReference>
<dbReference type="GO" id="GO:0032259">
    <property type="term" value="P:methylation"/>
    <property type="evidence" value="ECO:0007669"/>
    <property type="project" value="UniProtKB-KW"/>
</dbReference>
<dbReference type="InterPro" id="IPR051052">
    <property type="entry name" value="Diverse_substrate_MTase"/>
</dbReference>
<organism evidence="5 6">
    <name type="scientific">Actinacidiphila cocklensis</name>
    <dbReference type="NCBI Taxonomy" id="887465"/>
    <lineage>
        <taxon>Bacteria</taxon>
        <taxon>Bacillati</taxon>
        <taxon>Actinomycetota</taxon>
        <taxon>Actinomycetes</taxon>
        <taxon>Kitasatosporales</taxon>
        <taxon>Streptomycetaceae</taxon>
        <taxon>Actinacidiphila</taxon>
    </lineage>
</organism>
<accession>A0A9W4DWU9</accession>
<evidence type="ECO:0000313" key="5">
    <source>
        <dbReference type="EMBL" id="CAG6394977.1"/>
    </source>
</evidence>
<dbReference type="PANTHER" id="PTHR44942:SF4">
    <property type="entry name" value="METHYLTRANSFERASE TYPE 11 DOMAIN-CONTAINING PROTEIN"/>
    <property type="match status" value="1"/>
</dbReference>
<comment type="caution">
    <text evidence="5">The sequence shown here is derived from an EMBL/GenBank/DDBJ whole genome shotgun (WGS) entry which is preliminary data.</text>
</comment>
<proteinExistence type="inferred from homology"/>
<evidence type="ECO:0000256" key="2">
    <source>
        <dbReference type="ARBA" id="ARBA00022603"/>
    </source>
</evidence>
<feature type="domain" description="Methyltransferase type 11" evidence="4">
    <location>
        <begin position="46"/>
        <end position="134"/>
    </location>
</feature>
<dbReference type="Pfam" id="PF08241">
    <property type="entry name" value="Methyltransf_11"/>
    <property type="match status" value="1"/>
</dbReference>
<evidence type="ECO:0000256" key="1">
    <source>
        <dbReference type="ARBA" id="ARBA00008361"/>
    </source>
</evidence>
<evidence type="ECO:0000313" key="6">
    <source>
        <dbReference type="Proteomes" id="UP001152519"/>
    </source>
</evidence>
<dbReference type="InterPro" id="IPR013216">
    <property type="entry name" value="Methyltransf_11"/>
</dbReference>
<evidence type="ECO:0000259" key="4">
    <source>
        <dbReference type="Pfam" id="PF08241"/>
    </source>
</evidence>
<protein>
    <submittedName>
        <fullName evidence="5">Methyltransferase domain-containing protein</fullName>
    </submittedName>
</protein>
<evidence type="ECO:0000256" key="3">
    <source>
        <dbReference type="ARBA" id="ARBA00022679"/>
    </source>
</evidence>
<dbReference type="AlphaFoldDB" id="A0A9W4DWU9"/>
<dbReference type="CDD" id="cd02440">
    <property type="entry name" value="AdoMet_MTases"/>
    <property type="match status" value="1"/>
</dbReference>
<keyword evidence="3" id="KW-0808">Transferase</keyword>
<dbReference type="PANTHER" id="PTHR44942">
    <property type="entry name" value="METHYLTRANSF_11 DOMAIN-CONTAINING PROTEIN"/>
    <property type="match status" value="1"/>
</dbReference>
<dbReference type="Gene3D" id="3.40.50.150">
    <property type="entry name" value="Vaccinia Virus protein VP39"/>
    <property type="match status" value="1"/>
</dbReference>
<dbReference type="RefSeq" id="WP_251491814.1">
    <property type="nucleotide sequence ID" value="NZ_CAJSLV010000059.1"/>
</dbReference>
<sequence length="263" mass="28672">MAGQDEERDRRAGVFGSVAEDYARLRPAPCEEAVRWLLPDGSRRALDLAAGAGTLTRLLTEAVPEVTAVEPDGRMRLVLAARCPGATVLEGTAEALPLPDGRFDAVVVASAWHWFDPVRAVPEIGRVLRPGGQLGVVWNSLDVAVPWVAEWYALLRPVHAAAAPREPAQRLASRGVQLRTDLNAPGSPFGEVEEHAFTCTRRSTAGDAAALLGTYSRVILLPEEERRELLAKAEEKLRDRLGLVGDEEFDLPFRSLCWRAARA</sequence>
<keyword evidence="6" id="KW-1185">Reference proteome</keyword>
<dbReference type="GO" id="GO:0008757">
    <property type="term" value="F:S-adenosylmethionine-dependent methyltransferase activity"/>
    <property type="evidence" value="ECO:0007669"/>
    <property type="project" value="InterPro"/>
</dbReference>
<reference evidence="5" key="1">
    <citation type="submission" date="2021-05" db="EMBL/GenBank/DDBJ databases">
        <authorList>
            <person name="Arsene-Ploetze F."/>
        </authorList>
    </citation>
    <scope>NUCLEOTIDE SEQUENCE</scope>
    <source>
        <strain evidence="5">DSM 42138</strain>
    </source>
</reference>
<name>A0A9W4DWU9_9ACTN</name>
<comment type="similarity">
    <text evidence="1">Belongs to the methyltransferase superfamily.</text>
</comment>
<dbReference type="Proteomes" id="UP001152519">
    <property type="component" value="Unassembled WGS sequence"/>
</dbReference>
<dbReference type="SUPFAM" id="SSF53335">
    <property type="entry name" value="S-adenosyl-L-methionine-dependent methyltransferases"/>
    <property type="match status" value="1"/>
</dbReference>
<gene>
    <name evidence="5" type="ORF">SCOCK_30210</name>
</gene>
<keyword evidence="2 5" id="KW-0489">Methyltransferase</keyword>
<dbReference type="InterPro" id="IPR029063">
    <property type="entry name" value="SAM-dependent_MTases_sf"/>
</dbReference>